<gene>
    <name evidence="3" type="ORF">TW77_20375</name>
</gene>
<comment type="caution">
    <text evidence="3">The sequence shown here is derived from an EMBL/GenBank/DDBJ whole genome shotgun (WGS) entry which is preliminary data.</text>
</comment>
<dbReference type="PATRIC" id="fig|43658.5.peg.4304"/>
<dbReference type="OrthoDB" id="6284835at2"/>
<dbReference type="GO" id="GO:0030410">
    <property type="term" value="F:nicotianamine synthase activity"/>
    <property type="evidence" value="ECO:0007669"/>
    <property type="project" value="InterPro"/>
</dbReference>
<dbReference type="EMBL" id="JXYA01000056">
    <property type="protein sequence ID" value="KJZ06076.1"/>
    <property type="molecule type" value="Genomic_DNA"/>
</dbReference>
<dbReference type="Proteomes" id="UP000033452">
    <property type="component" value="Unassembled WGS sequence"/>
</dbReference>
<protein>
    <submittedName>
        <fullName evidence="3">Nicotianamine synthase</fullName>
    </submittedName>
</protein>
<reference evidence="3 4" key="1">
    <citation type="journal article" date="2015" name="BMC Genomics">
        <title>Genome mining reveals unlocked bioactive potential of marine Gram-negative bacteria.</title>
        <authorList>
            <person name="Machado H."/>
            <person name="Sonnenschein E.C."/>
            <person name="Melchiorsen J."/>
            <person name="Gram L."/>
        </authorList>
    </citation>
    <scope>NUCLEOTIDE SEQUENCE [LARGE SCALE GENOMIC DNA]</scope>
    <source>
        <strain evidence="3 4">S2471</strain>
    </source>
</reference>
<name>A0A0F4QEH5_9GAMM</name>
<evidence type="ECO:0000256" key="1">
    <source>
        <dbReference type="ARBA" id="ARBA00022679"/>
    </source>
</evidence>
<dbReference type="AlphaFoldDB" id="A0A0F4QEH5"/>
<dbReference type="SUPFAM" id="SSF53335">
    <property type="entry name" value="S-adenosyl-L-methionine-dependent methyltransferases"/>
    <property type="match status" value="1"/>
</dbReference>
<dbReference type="GO" id="GO:0030418">
    <property type="term" value="P:nicotianamine biosynthetic process"/>
    <property type="evidence" value="ECO:0007669"/>
    <property type="project" value="InterPro"/>
</dbReference>
<evidence type="ECO:0000256" key="2">
    <source>
        <dbReference type="ARBA" id="ARBA00022691"/>
    </source>
</evidence>
<sequence length="273" mass="30582">MTIANHVGIHASQIVDVYEQIHTMEALTINPDTMAVFDRFLSLLSNEHGSEFAEQVLAQDKIRAIKPQIQHLFSLASSMYERHWAQRLVSSNTPQKVLQTEYPYFKHYQRATGLEINAINSLAADPVNRVLMVGSGALPLTSLALHNAGLQVDNLDIQQDDLLLGKQVCKALSADNQMGFIHSDICEQADLDRYDVIWLAALVGDEQLKDKIIAHLYEHMRPGAQLVVRTAFNLRTLLYPSVDEGGLAPFQLKLKIQTYADNFHSILIAQKPV</sequence>
<dbReference type="CDD" id="cd02440">
    <property type="entry name" value="AdoMet_MTases"/>
    <property type="match status" value="1"/>
</dbReference>
<proteinExistence type="predicted"/>
<dbReference type="Pfam" id="PF03059">
    <property type="entry name" value="NAS"/>
    <property type="match status" value="1"/>
</dbReference>
<dbReference type="RefSeq" id="WP_046006814.1">
    <property type="nucleotide sequence ID" value="NZ_JXYA01000056.1"/>
</dbReference>
<dbReference type="InterPro" id="IPR029063">
    <property type="entry name" value="SAM-dependent_MTases_sf"/>
</dbReference>
<evidence type="ECO:0000313" key="4">
    <source>
        <dbReference type="Proteomes" id="UP000033452"/>
    </source>
</evidence>
<dbReference type="Gene3D" id="3.40.50.150">
    <property type="entry name" value="Vaccinia Virus protein VP39"/>
    <property type="match status" value="1"/>
</dbReference>
<keyword evidence="2" id="KW-0949">S-adenosyl-L-methionine</keyword>
<evidence type="ECO:0000313" key="3">
    <source>
        <dbReference type="EMBL" id="KJZ06076.1"/>
    </source>
</evidence>
<dbReference type="PANTHER" id="PTHR32266">
    <property type="entry name" value="NICOTIANAMINE SYNTHASE 3"/>
    <property type="match status" value="1"/>
</dbReference>
<accession>A0A0F4QEH5</accession>
<dbReference type="PANTHER" id="PTHR32266:SF12">
    <property type="entry name" value="NICOTIANAMINE SYNTHASE 3"/>
    <property type="match status" value="1"/>
</dbReference>
<keyword evidence="4" id="KW-1185">Reference proteome</keyword>
<organism evidence="3 4">
    <name type="scientific">Pseudoalteromonas rubra</name>
    <dbReference type="NCBI Taxonomy" id="43658"/>
    <lineage>
        <taxon>Bacteria</taxon>
        <taxon>Pseudomonadati</taxon>
        <taxon>Pseudomonadota</taxon>
        <taxon>Gammaproteobacteria</taxon>
        <taxon>Alteromonadales</taxon>
        <taxon>Pseudoalteromonadaceae</taxon>
        <taxon>Pseudoalteromonas</taxon>
    </lineage>
</organism>
<dbReference type="InterPro" id="IPR004298">
    <property type="entry name" value="Nicotian_synth"/>
</dbReference>
<keyword evidence="1" id="KW-0808">Transferase</keyword>
<dbReference type="PROSITE" id="PS51142">
    <property type="entry name" value="NAS"/>
    <property type="match status" value="1"/>
</dbReference>